<dbReference type="InterPro" id="IPR017871">
    <property type="entry name" value="ABC_transporter-like_CS"/>
</dbReference>
<dbReference type="SUPFAM" id="SSF52540">
    <property type="entry name" value="P-loop containing nucleoside triphosphate hydrolases"/>
    <property type="match status" value="1"/>
</dbReference>
<dbReference type="RefSeq" id="WP_118445079.1">
    <property type="nucleotide sequence ID" value="NZ_JBCPGC010000068.1"/>
</dbReference>
<dbReference type="PROSITE" id="PS50893">
    <property type="entry name" value="ABC_TRANSPORTER_2"/>
    <property type="match status" value="1"/>
</dbReference>
<evidence type="ECO:0000313" key="7">
    <source>
        <dbReference type="Proteomes" id="UP000285610"/>
    </source>
</evidence>
<proteinExistence type="inferred from homology"/>
<evidence type="ECO:0000256" key="1">
    <source>
        <dbReference type="ARBA" id="ARBA00005417"/>
    </source>
</evidence>
<dbReference type="InterPro" id="IPR050763">
    <property type="entry name" value="ABC_transporter_ATP-binding"/>
</dbReference>
<keyword evidence="3" id="KW-0547">Nucleotide-binding</keyword>
<dbReference type="GO" id="GO:0016887">
    <property type="term" value="F:ATP hydrolysis activity"/>
    <property type="evidence" value="ECO:0007669"/>
    <property type="project" value="InterPro"/>
</dbReference>
<dbReference type="PROSITE" id="PS00211">
    <property type="entry name" value="ABC_TRANSPORTER_1"/>
    <property type="match status" value="1"/>
</dbReference>
<evidence type="ECO:0000256" key="3">
    <source>
        <dbReference type="ARBA" id="ARBA00022741"/>
    </source>
</evidence>
<dbReference type="EMBL" id="QRQE01000047">
    <property type="protein sequence ID" value="RHM71458.1"/>
    <property type="molecule type" value="Genomic_DNA"/>
</dbReference>
<organism evidence="6 7">
    <name type="scientific">Mediterraneibacter gnavus</name>
    <name type="common">Ruminococcus gnavus</name>
    <dbReference type="NCBI Taxonomy" id="33038"/>
    <lineage>
        <taxon>Bacteria</taxon>
        <taxon>Bacillati</taxon>
        <taxon>Bacillota</taxon>
        <taxon>Clostridia</taxon>
        <taxon>Lachnospirales</taxon>
        <taxon>Lachnospiraceae</taxon>
        <taxon>Mediterraneibacter</taxon>
    </lineage>
</organism>
<dbReference type="InterPro" id="IPR027417">
    <property type="entry name" value="P-loop_NTPase"/>
</dbReference>
<dbReference type="Pfam" id="PF00005">
    <property type="entry name" value="ABC_tran"/>
    <property type="match status" value="1"/>
</dbReference>
<dbReference type="GO" id="GO:0005524">
    <property type="term" value="F:ATP binding"/>
    <property type="evidence" value="ECO:0007669"/>
    <property type="project" value="UniProtKB-KW"/>
</dbReference>
<comment type="caution">
    <text evidence="6">The sequence shown here is derived from an EMBL/GenBank/DDBJ whole genome shotgun (WGS) entry which is preliminary data.</text>
</comment>
<evidence type="ECO:0000259" key="5">
    <source>
        <dbReference type="PROSITE" id="PS50893"/>
    </source>
</evidence>
<protein>
    <submittedName>
        <fullName evidence="6">ABC transporter ATP-binding protein</fullName>
    </submittedName>
</protein>
<feature type="domain" description="ABC transporter" evidence="5">
    <location>
        <begin position="4"/>
        <end position="236"/>
    </location>
</feature>
<dbReference type="SMART" id="SM00382">
    <property type="entry name" value="AAA"/>
    <property type="match status" value="1"/>
</dbReference>
<comment type="similarity">
    <text evidence="1">Belongs to the ABC transporter superfamily.</text>
</comment>
<dbReference type="Gene3D" id="3.40.50.300">
    <property type="entry name" value="P-loop containing nucleotide triphosphate hydrolases"/>
    <property type="match status" value="1"/>
</dbReference>
<accession>A0A415S649</accession>
<evidence type="ECO:0000256" key="2">
    <source>
        <dbReference type="ARBA" id="ARBA00022448"/>
    </source>
</evidence>
<reference evidence="6 7" key="1">
    <citation type="submission" date="2018-08" db="EMBL/GenBank/DDBJ databases">
        <title>A genome reference for cultivated species of the human gut microbiota.</title>
        <authorList>
            <person name="Zou Y."/>
            <person name="Xue W."/>
            <person name="Luo G."/>
        </authorList>
    </citation>
    <scope>NUCLEOTIDE SEQUENCE [LARGE SCALE GENOMIC DNA]</scope>
    <source>
        <strain evidence="6 7">AF33-12</strain>
    </source>
</reference>
<dbReference type="AlphaFoldDB" id="A0A415S649"/>
<dbReference type="PANTHER" id="PTHR42711">
    <property type="entry name" value="ABC TRANSPORTER ATP-BINDING PROTEIN"/>
    <property type="match status" value="1"/>
</dbReference>
<evidence type="ECO:0000256" key="4">
    <source>
        <dbReference type="ARBA" id="ARBA00022840"/>
    </source>
</evidence>
<gene>
    <name evidence="6" type="ORF">DWZ50_15480</name>
</gene>
<keyword evidence="2" id="KW-0813">Transport</keyword>
<dbReference type="Proteomes" id="UP000285610">
    <property type="component" value="Unassembled WGS sequence"/>
</dbReference>
<evidence type="ECO:0000313" key="6">
    <source>
        <dbReference type="EMBL" id="RHM71458.1"/>
    </source>
</evidence>
<sequence>MNAIKVENLTKLYGKTFKAVDQVEFSINQGEVLALLGPNGAGKTTIFKMLVGLSKPTNGTIKIMGIDIKINEKEAKKKIGYSCQEIGLDPESTVLFNLKMFGRYQHVFGKKLKSRIEELSDIFEINDILLKKVKQLSGGMKKKVEIVSSLIKEPEILFLDEPTLGLDIEIRKKMWEHIEYLNKEKGMTIILTTHYLEEAERLCDKLVIIERGKIKLEGYIDELKKMYDNEVIKVSFSKYESSEIVKKVYSKLKNCSFVKNITLANNDILIYVEDGQAAFISINEILSNIEKSASCKIMISDTSLEDIYLKCTGNTL</sequence>
<name>A0A415S649_MEDGN</name>
<dbReference type="InterPro" id="IPR003593">
    <property type="entry name" value="AAA+_ATPase"/>
</dbReference>
<dbReference type="InterPro" id="IPR003439">
    <property type="entry name" value="ABC_transporter-like_ATP-bd"/>
</dbReference>
<dbReference type="PANTHER" id="PTHR42711:SF5">
    <property type="entry name" value="ABC TRANSPORTER ATP-BINDING PROTEIN NATA"/>
    <property type="match status" value="1"/>
</dbReference>
<keyword evidence="4 6" id="KW-0067">ATP-binding</keyword>